<keyword evidence="1 3" id="KW-0547">Nucleotide-binding</keyword>
<evidence type="ECO:0000313" key="5">
    <source>
        <dbReference type="EMBL" id="ABV34216.1"/>
    </source>
</evidence>
<feature type="binding site" evidence="3">
    <location>
        <begin position="12"/>
        <end position="17"/>
    </location>
    <ligand>
        <name>ATP</name>
        <dbReference type="ChEBI" id="CHEBI:30616"/>
    </ligand>
</feature>
<dbReference type="Gene3D" id="3.40.50.300">
    <property type="entry name" value="P-loop containing nucleotide triphosphate hydrolases"/>
    <property type="match status" value="1"/>
</dbReference>
<dbReference type="eggNOG" id="COG0237">
    <property type="taxonomic scope" value="Bacteria"/>
</dbReference>
<keyword evidence="6" id="KW-1185">Reference proteome</keyword>
<dbReference type="EC" id="2.7.1.24" evidence="3 4"/>
<dbReference type="NCBIfam" id="TIGR00152">
    <property type="entry name" value="dephospho-CoA kinase"/>
    <property type="match status" value="1"/>
</dbReference>
<keyword evidence="3" id="KW-0963">Cytoplasm</keyword>
<comment type="similarity">
    <text evidence="3">Belongs to the CoaE family.</text>
</comment>
<dbReference type="STRING" id="416591.Tlet_1662"/>
<dbReference type="HAMAP" id="MF_00376">
    <property type="entry name" value="Dephospho_CoA_kinase"/>
    <property type="match status" value="1"/>
</dbReference>
<dbReference type="Pfam" id="PF01121">
    <property type="entry name" value="CoaE"/>
    <property type="match status" value="1"/>
</dbReference>
<dbReference type="Proteomes" id="UP000002016">
    <property type="component" value="Chromosome"/>
</dbReference>
<comment type="catalytic activity">
    <reaction evidence="3">
        <text>3'-dephospho-CoA + ATP = ADP + CoA + H(+)</text>
        <dbReference type="Rhea" id="RHEA:18245"/>
        <dbReference type="ChEBI" id="CHEBI:15378"/>
        <dbReference type="ChEBI" id="CHEBI:30616"/>
        <dbReference type="ChEBI" id="CHEBI:57287"/>
        <dbReference type="ChEBI" id="CHEBI:57328"/>
        <dbReference type="ChEBI" id="CHEBI:456216"/>
        <dbReference type="EC" id="2.7.1.24"/>
    </reaction>
</comment>
<comment type="pathway">
    <text evidence="3">Cofactor biosynthesis; coenzyme A biosynthesis; CoA from (R)-pantothenate: step 5/5.</text>
</comment>
<dbReference type="InterPro" id="IPR027417">
    <property type="entry name" value="P-loop_NTPase"/>
</dbReference>
<keyword evidence="2 3" id="KW-0067">ATP-binding</keyword>
<dbReference type="EMBL" id="CP000812">
    <property type="protein sequence ID" value="ABV34216.1"/>
    <property type="molecule type" value="Genomic_DNA"/>
</dbReference>
<dbReference type="PANTHER" id="PTHR10695:SF46">
    <property type="entry name" value="BIFUNCTIONAL COENZYME A SYNTHASE-RELATED"/>
    <property type="match status" value="1"/>
</dbReference>
<dbReference type="GO" id="GO:0004140">
    <property type="term" value="F:dephospho-CoA kinase activity"/>
    <property type="evidence" value="ECO:0007669"/>
    <property type="project" value="UniProtKB-UniRule"/>
</dbReference>
<dbReference type="PANTHER" id="PTHR10695">
    <property type="entry name" value="DEPHOSPHO-COA KINASE-RELATED"/>
    <property type="match status" value="1"/>
</dbReference>
<reference evidence="5 6" key="1">
    <citation type="submission" date="2007-08" db="EMBL/GenBank/DDBJ databases">
        <title>Complete sequence of Thermotoga lettingae TMO.</title>
        <authorList>
            <consortium name="US DOE Joint Genome Institute"/>
            <person name="Copeland A."/>
            <person name="Lucas S."/>
            <person name="Lapidus A."/>
            <person name="Barry K."/>
            <person name="Glavina del Rio T."/>
            <person name="Dalin E."/>
            <person name="Tice H."/>
            <person name="Pitluck S."/>
            <person name="Foster B."/>
            <person name="Bruce D."/>
            <person name="Schmutz J."/>
            <person name="Larimer F."/>
            <person name="Land M."/>
            <person name="Hauser L."/>
            <person name="Kyrpides N."/>
            <person name="Mikhailova N."/>
            <person name="Nelson K."/>
            <person name="Gogarten J.P."/>
            <person name="Noll K."/>
            <person name="Richardson P."/>
        </authorList>
    </citation>
    <scope>NUCLEOTIDE SEQUENCE [LARGE SCALE GENOMIC DNA]</scope>
    <source>
        <strain evidence="6">ATCC BAA-301 / DSM 14385 / NBRC 107922 / TMO</strain>
    </source>
</reference>
<dbReference type="PROSITE" id="PS51219">
    <property type="entry name" value="DPCK"/>
    <property type="match status" value="1"/>
</dbReference>
<dbReference type="GO" id="GO:0005737">
    <property type="term" value="C:cytoplasm"/>
    <property type="evidence" value="ECO:0007669"/>
    <property type="project" value="UniProtKB-SubCell"/>
</dbReference>
<dbReference type="CDD" id="cd02022">
    <property type="entry name" value="DPCK"/>
    <property type="match status" value="1"/>
</dbReference>
<keyword evidence="3 5" id="KW-0808">Transferase</keyword>
<protein>
    <recommendedName>
        <fullName evidence="3 4">Dephospho-CoA kinase</fullName>
        <ecNumber evidence="3 4">2.7.1.24</ecNumber>
    </recommendedName>
    <alternativeName>
        <fullName evidence="3">Dephosphocoenzyme A kinase</fullName>
    </alternativeName>
</protein>
<dbReference type="OrthoDB" id="9812943at2"/>
<comment type="function">
    <text evidence="3">Catalyzes the phosphorylation of the 3'-hydroxyl group of dephosphocoenzyme A to form coenzyme A.</text>
</comment>
<dbReference type="GO" id="GO:0015937">
    <property type="term" value="P:coenzyme A biosynthetic process"/>
    <property type="evidence" value="ECO:0007669"/>
    <property type="project" value="UniProtKB-UniRule"/>
</dbReference>
<evidence type="ECO:0000256" key="2">
    <source>
        <dbReference type="ARBA" id="ARBA00022840"/>
    </source>
</evidence>
<organism evidence="5 6">
    <name type="scientific">Pseudothermotoga lettingae (strain ATCC BAA-301 / DSM 14385 / NBRC 107922 / TMO)</name>
    <name type="common">Thermotoga lettingae</name>
    <dbReference type="NCBI Taxonomy" id="416591"/>
    <lineage>
        <taxon>Bacteria</taxon>
        <taxon>Thermotogati</taxon>
        <taxon>Thermotogota</taxon>
        <taxon>Thermotogae</taxon>
        <taxon>Thermotogales</taxon>
        <taxon>Thermotogaceae</taxon>
        <taxon>Pseudothermotoga</taxon>
    </lineage>
</organism>
<accession>A8F7T2</accession>
<sequence length="197" mass="22368">MKFVVGLTGKMGSGKSTVASILKEFGAKVINVDLIGHSVLSNEKVKDSLKKIFGESIFLKNQIDRKKLARVVFSDLNKLSSLEKIVHPLIRIEVEKQVESSDGLIVIDAAILHRLKLDKICDIVILIKSPEDKIIHRLREKGMNEEEIRERLMAQHDIVETDLVIVNDSDLLDLRRKIKNFYNEVIKSKLYHSTGEV</sequence>
<dbReference type="RefSeq" id="WP_012003692.1">
    <property type="nucleotide sequence ID" value="NC_009828.1"/>
</dbReference>
<name>A8F7T2_PSELT</name>
<dbReference type="AlphaFoldDB" id="A8F7T2"/>
<dbReference type="InterPro" id="IPR001977">
    <property type="entry name" value="Depp_CoAkinase"/>
</dbReference>
<dbReference type="GO" id="GO:0005524">
    <property type="term" value="F:ATP binding"/>
    <property type="evidence" value="ECO:0007669"/>
    <property type="project" value="UniProtKB-UniRule"/>
</dbReference>
<evidence type="ECO:0000256" key="3">
    <source>
        <dbReference type="HAMAP-Rule" id="MF_00376"/>
    </source>
</evidence>
<comment type="subcellular location">
    <subcellularLocation>
        <location evidence="3">Cytoplasm</location>
    </subcellularLocation>
</comment>
<evidence type="ECO:0000256" key="4">
    <source>
        <dbReference type="NCBIfam" id="TIGR00152"/>
    </source>
</evidence>
<evidence type="ECO:0000256" key="1">
    <source>
        <dbReference type="ARBA" id="ARBA00022741"/>
    </source>
</evidence>
<evidence type="ECO:0000313" key="6">
    <source>
        <dbReference type="Proteomes" id="UP000002016"/>
    </source>
</evidence>
<dbReference type="UniPathway" id="UPA00241">
    <property type="reaction ID" value="UER00356"/>
</dbReference>
<dbReference type="HOGENOM" id="CLU_057180_2_2_0"/>
<reference evidence="5 6" key="2">
    <citation type="journal article" date="2009" name="Proc. Natl. Acad. Sci. U.S.A.">
        <title>On the chimeric nature, thermophilic origin, and phylogenetic placement of the Thermotogales.</title>
        <authorList>
            <person name="Zhaxybayeva O."/>
            <person name="Swithers K.S."/>
            <person name="Lapierre P."/>
            <person name="Fournier G.P."/>
            <person name="Bickhart D.M."/>
            <person name="DeBoy R.T."/>
            <person name="Nelson K.E."/>
            <person name="Nesbo C.L."/>
            <person name="Doolittle W.F."/>
            <person name="Gogarten J.P."/>
            <person name="Noll K.M."/>
        </authorList>
    </citation>
    <scope>NUCLEOTIDE SEQUENCE [LARGE SCALE GENOMIC DNA]</scope>
    <source>
        <strain evidence="6">ATCC BAA-301 / DSM 14385 / NBRC 107922 / TMO</strain>
    </source>
</reference>
<keyword evidence="3" id="KW-0173">Coenzyme A biosynthesis</keyword>
<dbReference type="KEGG" id="tle:Tlet_1662"/>
<gene>
    <name evidence="3" type="primary">coaE</name>
    <name evidence="5" type="ordered locus">Tlet_1662</name>
</gene>
<keyword evidence="3 5" id="KW-0418">Kinase</keyword>
<dbReference type="SUPFAM" id="SSF52540">
    <property type="entry name" value="P-loop containing nucleoside triphosphate hydrolases"/>
    <property type="match status" value="1"/>
</dbReference>
<proteinExistence type="inferred from homology"/>